<evidence type="ECO:0000256" key="1">
    <source>
        <dbReference type="ARBA" id="ARBA00022741"/>
    </source>
</evidence>
<dbReference type="Pfam" id="PF22527">
    <property type="entry name" value="DEXQc_Suv3"/>
    <property type="match status" value="1"/>
</dbReference>
<dbReference type="AlphaFoldDB" id="U6JSD4"/>
<evidence type="ECO:0000256" key="2">
    <source>
        <dbReference type="ARBA" id="ARBA00022801"/>
    </source>
</evidence>
<feature type="domain" description="ATP-dependent RNA helicase SUV3 DEXQ-box helicase" evidence="6">
    <location>
        <begin position="523"/>
        <end position="646"/>
    </location>
</feature>
<evidence type="ECO:0000313" key="7">
    <source>
        <dbReference type="EMBL" id="CDJ28350.1"/>
    </source>
</evidence>
<dbReference type="EMBL" id="HG681308">
    <property type="protein sequence ID" value="CDJ28350.1"/>
    <property type="molecule type" value="Genomic_DNA"/>
</dbReference>
<protein>
    <recommendedName>
        <fullName evidence="6">ATP-dependent RNA helicase SUV3 DEXQ-box helicase domain-containing protein</fullName>
    </recommendedName>
</protein>
<dbReference type="Gene3D" id="3.40.50.300">
    <property type="entry name" value="P-loop containing nucleotide triphosphate hydrolases"/>
    <property type="match status" value="1"/>
</dbReference>
<dbReference type="InterPro" id="IPR050699">
    <property type="entry name" value="RNA-DNA_Helicase"/>
</dbReference>
<dbReference type="GO" id="GO:0004386">
    <property type="term" value="F:helicase activity"/>
    <property type="evidence" value="ECO:0007669"/>
    <property type="project" value="UniProtKB-KW"/>
</dbReference>
<keyword evidence="1" id="KW-0547">Nucleotide-binding</keyword>
<evidence type="ECO:0000259" key="6">
    <source>
        <dbReference type="Pfam" id="PF22527"/>
    </source>
</evidence>
<feature type="region of interest" description="Disordered" evidence="5">
    <location>
        <begin position="28"/>
        <end position="47"/>
    </location>
</feature>
<dbReference type="SUPFAM" id="SSF52540">
    <property type="entry name" value="P-loop containing nucleoside triphosphate hydrolases"/>
    <property type="match status" value="1"/>
</dbReference>
<dbReference type="InterPro" id="IPR027417">
    <property type="entry name" value="P-loop_NTPase"/>
</dbReference>
<feature type="compositionally biased region" description="Low complexity" evidence="5">
    <location>
        <begin position="365"/>
        <end position="377"/>
    </location>
</feature>
<dbReference type="PANTHER" id="PTHR12131">
    <property type="entry name" value="ATP-DEPENDENT RNA AND DNA HELICASE"/>
    <property type="match status" value="1"/>
</dbReference>
<gene>
    <name evidence="7" type="ORF">EMH_0040160</name>
</gene>
<sequence>MIFRLSRGVCKSGIARYQRFELGSTARQQQRWSQQRQQQPKRHQQQMLRNVHRQDVLMSTEAMLLLNLQQPEVPAGTSIRSSSGGSSRGEGSSCSRSCYCSLHQGPAAAFQAAFSRPRRCSAVHLETVSSAAIGGRLLQRASTSTAAAVSVLDSSSSGLCRCCVSCRRDGRKVIFHDLAVTTSHRGVSQITHLLVQQRQQRQGQQQQQEGSLWWEDADTEGQIYASATSSACVKLYRTSVQEQQQQQHQQKAPKAAAAGAKAAGLATREVSLFLLSTPLTSEERHALVSLWRRLSSARSLLKSPHGASGGPPLAAFLEARWGLPASLLSAVHTQRAFFRWLYSALQRHQGQQYLRVQQESHQQQQLQQQEQECAHQPQQHHETSNLDKLQAEAFNDLLRSIRGQFDLNEAAEARRAKQQQQQQPYERLQALLEQWKRAVRGFEEGDLLNSTYQLILEVCAAVDGPPGAPPGTPGSLKDPTASPLLPSAAGPLLALYRIYLARSGVSAVVSYKNILKLVDLTAPELWFPVARQQQRRVSLSLGPPNSGKTRGALEALLGAPTGCYLGPLRLLATEVYNELRKKGVKCSLITGPLKIIDTEATHVCSTVEAAPLDKDFSVGVIDEVQLLADPQRGPAWTRAFLGLRARTHLPLRMLLLALLVPSLA</sequence>
<keyword evidence="3" id="KW-0347">Helicase</keyword>
<dbReference type="InterPro" id="IPR055206">
    <property type="entry name" value="DEXQc_SUV3"/>
</dbReference>
<evidence type="ECO:0000256" key="3">
    <source>
        <dbReference type="ARBA" id="ARBA00022806"/>
    </source>
</evidence>
<organism evidence="7 8">
    <name type="scientific">Eimeria mitis</name>
    <dbReference type="NCBI Taxonomy" id="44415"/>
    <lineage>
        <taxon>Eukaryota</taxon>
        <taxon>Sar</taxon>
        <taxon>Alveolata</taxon>
        <taxon>Apicomplexa</taxon>
        <taxon>Conoidasida</taxon>
        <taxon>Coccidia</taxon>
        <taxon>Eucoccidiorida</taxon>
        <taxon>Eimeriorina</taxon>
        <taxon>Eimeriidae</taxon>
        <taxon>Eimeria</taxon>
    </lineage>
</organism>
<reference evidence="7" key="1">
    <citation type="submission" date="2013-10" db="EMBL/GenBank/DDBJ databases">
        <title>Genomic analysis of the causative agents of coccidiosis in chickens.</title>
        <authorList>
            <person name="Reid A.J."/>
            <person name="Blake D."/>
            <person name="Billington K."/>
            <person name="Browne H."/>
            <person name="Dunn M."/>
            <person name="Hung S."/>
            <person name="Kawahara F."/>
            <person name="Miranda-Saavedra D."/>
            <person name="Mourier T."/>
            <person name="Nagra H."/>
            <person name="Otto T.D."/>
            <person name="Rawlings N."/>
            <person name="Sanchez A."/>
            <person name="Sanders M."/>
            <person name="Subramaniam C."/>
            <person name="Tay Y."/>
            <person name="Dear P."/>
            <person name="Doerig C."/>
            <person name="Gruber A."/>
            <person name="Parkinson J."/>
            <person name="Shirley M."/>
            <person name="Wan K.L."/>
            <person name="Berriman M."/>
            <person name="Tomley F."/>
            <person name="Pain A."/>
        </authorList>
    </citation>
    <scope>NUCLEOTIDE SEQUENCE [LARGE SCALE GENOMIC DNA]</scope>
    <source>
        <strain evidence="7">Houghton</strain>
    </source>
</reference>
<keyword evidence="4" id="KW-0067">ATP-binding</keyword>
<dbReference type="GeneID" id="25378763"/>
<dbReference type="VEuPathDB" id="ToxoDB:EMH_0040160"/>
<dbReference type="OrthoDB" id="347694at2759"/>
<dbReference type="RefSeq" id="XP_013350924.1">
    <property type="nucleotide sequence ID" value="XM_013495470.1"/>
</dbReference>
<dbReference type="Proteomes" id="UP000030744">
    <property type="component" value="Unassembled WGS sequence"/>
</dbReference>
<accession>U6JSD4</accession>
<dbReference type="GO" id="GO:0005524">
    <property type="term" value="F:ATP binding"/>
    <property type="evidence" value="ECO:0007669"/>
    <property type="project" value="UniProtKB-KW"/>
</dbReference>
<evidence type="ECO:0000256" key="4">
    <source>
        <dbReference type="ARBA" id="ARBA00022840"/>
    </source>
</evidence>
<keyword evidence="8" id="KW-1185">Reference proteome</keyword>
<keyword evidence="2" id="KW-0378">Hydrolase</keyword>
<evidence type="ECO:0000313" key="8">
    <source>
        <dbReference type="Proteomes" id="UP000030744"/>
    </source>
</evidence>
<evidence type="ECO:0000256" key="5">
    <source>
        <dbReference type="SAM" id="MobiDB-lite"/>
    </source>
</evidence>
<feature type="region of interest" description="Disordered" evidence="5">
    <location>
        <begin position="365"/>
        <end position="384"/>
    </location>
</feature>
<proteinExistence type="predicted"/>
<dbReference type="GO" id="GO:0016787">
    <property type="term" value="F:hydrolase activity"/>
    <property type="evidence" value="ECO:0007669"/>
    <property type="project" value="UniProtKB-KW"/>
</dbReference>
<feature type="compositionally biased region" description="Low complexity" evidence="5">
    <location>
        <begin position="28"/>
        <end position="38"/>
    </location>
</feature>
<reference evidence="7" key="2">
    <citation type="submission" date="2013-10" db="EMBL/GenBank/DDBJ databases">
        <authorList>
            <person name="Aslett M."/>
        </authorList>
    </citation>
    <scope>NUCLEOTIDE SEQUENCE [LARGE SCALE GENOMIC DNA]</scope>
    <source>
        <strain evidence="7">Houghton</strain>
    </source>
</reference>
<name>U6JSD4_9EIME</name>
<dbReference type="PANTHER" id="PTHR12131:SF1">
    <property type="entry name" value="ATP-DEPENDENT RNA HELICASE SUPV3L1, MITOCHONDRIAL-RELATED"/>
    <property type="match status" value="1"/>
</dbReference>